<feature type="signal peptide" evidence="6">
    <location>
        <begin position="1"/>
        <end position="27"/>
    </location>
</feature>
<dbReference type="Pfam" id="PF00129">
    <property type="entry name" value="MHC_I"/>
    <property type="match status" value="1"/>
</dbReference>
<dbReference type="PANTHER" id="PTHR16675">
    <property type="entry name" value="MHC CLASS I-RELATED"/>
    <property type="match status" value="1"/>
</dbReference>
<dbReference type="GO" id="GO:0006955">
    <property type="term" value="P:immune response"/>
    <property type="evidence" value="ECO:0007669"/>
    <property type="project" value="TreeGrafter"/>
</dbReference>
<dbReference type="PANTHER" id="PTHR16675:SF268">
    <property type="entry name" value="UL16-BINDING PROTEIN 1"/>
    <property type="match status" value="1"/>
</dbReference>
<dbReference type="Gene3D" id="3.30.500.10">
    <property type="entry name" value="MHC class I-like antigen recognition-like"/>
    <property type="match status" value="1"/>
</dbReference>
<proteinExistence type="predicted"/>
<evidence type="ECO:0000256" key="5">
    <source>
        <dbReference type="ARBA" id="ARBA00023180"/>
    </source>
</evidence>
<sequence length="248" mass="27640">MARPAGSKAGLDFLYLPLFLWLCETLADTHSLYYNFTLKPKSGSEQPWCEVQGWIHGNMFLHYHCGSGKARLFGPLGTKLNTIQTWEGQTETLKHLMEELRKKLLDLKSGIFTKNAAPILWGRMKCHCKADGRSSGSWWFGFSGPPCLFFDSENGNWTVVRSGGRLLKETLHSDREVTALLTRIPNGDRKSWLEQVLVIRNRTLEMTAPPAAALGTTRSSATASTPGSWILGVVLTSAVLLYISRQVP</sequence>
<organism evidence="8 9">
    <name type="scientific">Catagonus wagneri</name>
    <name type="common">Chacoan peccary</name>
    <dbReference type="NCBI Taxonomy" id="51154"/>
    <lineage>
        <taxon>Eukaryota</taxon>
        <taxon>Metazoa</taxon>
        <taxon>Chordata</taxon>
        <taxon>Craniata</taxon>
        <taxon>Vertebrata</taxon>
        <taxon>Euteleostomi</taxon>
        <taxon>Mammalia</taxon>
        <taxon>Eutheria</taxon>
        <taxon>Laurasiatheria</taxon>
        <taxon>Artiodactyla</taxon>
        <taxon>Suina</taxon>
        <taxon>Tayassuidae</taxon>
        <taxon>Catagonus</taxon>
    </lineage>
</organism>
<reference evidence="8" key="2">
    <citation type="submission" date="2025-09" db="UniProtKB">
        <authorList>
            <consortium name="Ensembl"/>
        </authorList>
    </citation>
    <scope>IDENTIFICATION</scope>
</reference>
<keyword evidence="3" id="KW-0472">Membrane</keyword>
<keyword evidence="4" id="KW-1015">Disulfide bond</keyword>
<dbReference type="GO" id="GO:0005615">
    <property type="term" value="C:extracellular space"/>
    <property type="evidence" value="ECO:0007669"/>
    <property type="project" value="TreeGrafter"/>
</dbReference>
<dbReference type="InterPro" id="IPR037055">
    <property type="entry name" value="MHC_I-like_Ag-recog_sf"/>
</dbReference>
<dbReference type="InterPro" id="IPR050208">
    <property type="entry name" value="MHC_class-I_related"/>
</dbReference>
<dbReference type="InterPro" id="IPR011162">
    <property type="entry name" value="MHC_I/II-like_Ag-recog"/>
</dbReference>
<comment type="subcellular location">
    <subcellularLocation>
        <location evidence="1">Membrane</location>
    </subcellularLocation>
</comment>
<dbReference type="Ensembl" id="ENSCWAT00000000146.1">
    <property type="protein sequence ID" value="ENSCWAP00000000123.1"/>
    <property type="gene ID" value="ENSCWAG00000000130.1"/>
</dbReference>
<dbReference type="InterPro" id="IPR011161">
    <property type="entry name" value="MHC_I-like_Ag-recog"/>
</dbReference>
<dbReference type="GO" id="GO:0002476">
    <property type="term" value="P:antigen processing and presentation of endogenous peptide antigen via MHC class Ib"/>
    <property type="evidence" value="ECO:0007669"/>
    <property type="project" value="TreeGrafter"/>
</dbReference>
<keyword evidence="9" id="KW-1185">Reference proteome</keyword>
<accession>A0A8C3VLF4</accession>
<dbReference type="AlphaFoldDB" id="A0A8C3VLF4"/>
<evidence type="ECO:0000256" key="6">
    <source>
        <dbReference type="SAM" id="SignalP"/>
    </source>
</evidence>
<evidence type="ECO:0000259" key="7">
    <source>
        <dbReference type="Pfam" id="PF00129"/>
    </source>
</evidence>
<dbReference type="Proteomes" id="UP000694540">
    <property type="component" value="Unplaced"/>
</dbReference>
<reference evidence="8" key="1">
    <citation type="submission" date="2025-08" db="UniProtKB">
        <authorList>
            <consortium name="Ensembl"/>
        </authorList>
    </citation>
    <scope>IDENTIFICATION</scope>
</reference>
<feature type="chain" id="PRO_5034344202" description="MHC class I-like antigen recognition-like domain-containing protein" evidence="6">
    <location>
        <begin position="28"/>
        <end position="248"/>
    </location>
</feature>
<evidence type="ECO:0000256" key="4">
    <source>
        <dbReference type="ARBA" id="ARBA00023157"/>
    </source>
</evidence>
<dbReference type="GO" id="GO:0002486">
    <property type="term" value="P:antigen processing and presentation of endogenous peptide antigen via MHC class I via ER pathway, TAP-independent"/>
    <property type="evidence" value="ECO:0007669"/>
    <property type="project" value="TreeGrafter"/>
</dbReference>
<name>A0A8C3VLF4_9CETA</name>
<dbReference type="GO" id="GO:0009897">
    <property type="term" value="C:external side of plasma membrane"/>
    <property type="evidence" value="ECO:0007669"/>
    <property type="project" value="TreeGrafter"/>
</dbReference>
<evidence type="ECO:0000256" key="2">
    <source>
        <dbReference type="ARBA" id="ARBA00022729"/>
    </source>
</evidence>
<evidence type="ECO:0000256" key="3">
    <source>
        <dbReference type="ARBA" id="ARBA00023136"/>
    </source>
</evidence>
<keyword evidence="5" id="KW-0325">Glycoprotein</keyword>
<dbReference type="FunFam" id="3.30.500.10:FF:000004">
    <property type="entry name" value="Retinoic acid early-inducible protein 1-beta"/>
    <property type="match status" value="1"/>
</dbReference>
<feature type="domain" description="MHC class I-like antigen recognition-like" evidence="7">
    <location>
        <begin position="29"/>
        <end position="171"/>
    </location>
</feature>
<evidence type="ECO:0000313" key="8">
    <source>
        <dbReference type="Ensembl" id="ENSCWAP00000000123.1"/>
    </source>
</evidence>
<protein>
    <recommendedName>
        <fullName evidence="7">MHC class I-like antigen recognition-like domain-containing protein</fullName>
    </recommendedName>
</protein>
<dbReference type="SUPFAM" id="SSF54452">
    <property type="entry name" value="MHC antigen-recognition domain"/>
    <property type="match status" value="1"/>
</dbReference>
<dbReference type="GeneTree" id="ENSGT01120000271825"/>
<dbReference type="GO" id="GO:0001916">
    <property type="term" value="P:positive regulation of T cell mediated cytotoxicity"/>
    <property type="evidence" value="ECO:0007669"/>
    <property type="project" value="TreeGrafter"/>
</dbReference>
<keyword evidence="2 6" id="KW-0732">Signal</keyword>
<evidence type="ECO:0000313" key="9">
    <source>
        <dbReference type="Proteomes" id="UP000694540"/>
    </source>
</evidence>
<evidence type="ECO:0000256" key="1">
    <source>
        <dbReference type="ARBA" id="ARBA00004370"/>
    </source>
</evidence>